<protein>
    <recommendedName>
        <fullName evidence="12">DNA 3'-5' helicase</fullName>
        <ecNumber evidence="12">5.6.2.4</ecNumber>
    </recommendedName>
</protein>
<evidence type="ECO:0000256" key="4">
    <source>
        <dbReference type="ARBA" id="ARBA00022801"/>
    </source>
</evidence>
<dbReference type="GO" id="GO:0004527">
    <property type="term" value="F:exonuclease activity"/>
    <property type="evidence" value="ECO:0007669"/>
    <property type="project" value="UniProtKB-KW"/>
</dbReference>
<organism evidence="17 18">
    <name type="scientific">Corynebacterium sphenisci DSM 44792</name>
    <dbReference type="NCBI Taxonomy" id="1437874"/>
    <lineage>
        <taxon>Bacteria</taxon>
        <taxon>Bacillati</taxon>
        <taxon>Actinomycetota</taxon>
        <taxon>Actinomycetes</taxon>
        <taxon>Mycobacteriales</taxon>
        <taxon>Corynebacteriaceae</taxon>
        <taxon>Corynebacterium</taxon>
    </lineage>
</organism>
<keyword evidence="8" id="KW-0238">DNA-binding</keyword>
<evidence type="ECO:0000256" key="3">
    <source>
        <dbReference type="ARBA" id="ARBA00022763"/>
    </source>
</evidence>
<dbReference type="GO" id="GO:0005524">
    <property type="term" value="F:ATP binding"/>
    <property type="evidence" value="ECO:0007669"/>
    <property type="project" value="UniProtKB-UniRule"/>
</dbReference>
<evidence type="ECO:0000256" key="2">
    <source>
        <dbReference type="ARBA" id="ARBA00022741"/>
    </source>
</evidence>
<dbReference type="KEGG" id="csph:CSPHI_07265"/>
<evidence type="ECO:0000256" key="7">
    <source>
        <dbReference type="ARBA" id="ARBA00022840"/>
    </source>
</evidence>
<evidence type="ECO:0000256" key="10">
    <source>
        <dbReference type="ARBA" id="ARBA00023235"/>
    </source>
</evidence>
<dbReference type="Pfam" id="PF00580">
    <property type="entry name" value="UvrD-helicase"/>
    <property type="match status" value="2"/>
</dbReference>
<feature type="domain" description="UvrD-like helicase C-terminal" evidence="16">
    <location>
        <begin position="495"/>
        <end position="782"/>
    </location>
</feature>
<dbReference type="EC" id="5.6.2.4" evidence="12"/>
<dbReference type="SUPFAM" id="SSF52540">
    <property type="entry name" value="P-loop containing nucleoside triphosphate hydrolases"/>
    <property type="match status" value="1"/>
</dbReference>
<feature type="domain" description="UvrD-like helicase ATP-binding" evidence="15">
    <location>
        <begin position="12"/>
        <end position="463"/>
    </location>
</feature>
<evidence type="ECO:0000313" key="18">
    <source>
        <dbReference type="Proteomes" id="UP000185469"/>
    </source>
</evidence>
<evidence type="ECO:0000256" key="5">
    <source>
        <dbReference type="ARBA" id="ARBA00022806"/>
    </source>
</evidence>
<dbReference type="PANTHER" id="PTHR11070:SF23">
    <property type="entry name" value="RECBCD ENZYME SUBUNIT RECB"/>
    <property type="match status" value="1"/>
</dbReference>
<dbReference type="SUPFAM" id="SSF52980">
    <property type="entry name" value="Restriction endonuclease-like"/>
    <property type="match status" value="1"/>
</dbReference>
<dbReference type="Pfam" id="PF12705">
    <property type="entry name" value="PDDEXK_1"/>
    <property type="match status" value="1"/>
</dbReference>
<dbReference type="Proteomes" id="UP000185469">
    <property type="component" value="Chromosome"/>
</dbReference>
<dbReference type="Gene3D" id="3.40.50.300">
    <property type="entry name" value="P-loop containing nucleotide triphosphate hydrolases"/>
    <property type="match status" value="4"/>
</dbReference>
<dbReference type="Gene3D" id="1.10.486.10">
    <property type="entry name" value="PCRA, domain 4"/>
    <property type="match status" value="1"/>
</dbReference>
<gene>
    <name evidence="17" type="ORF">CSPHI_07265</name>
</gene>
<evidence type="ECO:0000256" key="8">
    <source>
        <dbReference type="ARBA" id="ARBA00023125"/>
    </source>
</evidence>
<name>A0A1L7CYC9_9CORY</name>
<evidence type="ECO:0000256" key="9">
    <source>
        <dbReference type="ARBA" id="ARBA00023204"/>
    </source>
</evidence>
<dbReference type="GO" id="GO:0003677">
    <property type="term" value="F:DNA binding"/>
    <property type="evidence" value="ECO:0007669"/>
    <property type="project" value="UniProtKB-KW"/>
</dbReference>
<keyword evidence="10" id="KW-0413">Isomerase</keyword>
<keyword evidence="1" id="KW-0540">Nuclease</keyword>
<comment type="catalytic activity">
    <reaction evidence="11">
        <text>Couples ATP hydrolysis with the unwinding of duplex DNA by translocating in the 3'-5' direction.</text>
        <dbReference type="EC" id="5.6.2.4"/>
    </reaction>
</comment>
<evidence type="ECO:0000256" key="11">
    <source>
        <dbReference type="ARBA" id="ARBA00034617"/>
    </source>
</evidence>
<dbReference type="InterPro" id="IPR000212">
    <property type="entry name" value="DNA_helicase_UvrD/REP"/>
</dbReference>
<dbReference type="InterPro" id="IPR011604">
    <property type="entry name" value="PDDEXK-like_dom_sf"/>
</dbReference>
<sequence>MSEHGTTPAGALADAGERELIAAGTGHTLFVEAGAGTGKTHSMVQRLRTLIIDDGIPVESIAAITFTEKAAAEMRARIRGMLEQEAADLGGADPAKAERLGAALDGLDGAAIETLHRFARRIISLYPLAARVPPRVEILADIGQDVAAERGWADFRARLFPAETPEDDADRTLAEAAAILVEHGIEVDDIRAVRAGIDENYHLADPDPELPDLDATPWAELRRVIADARDLGARGIAGAPTGDPLLALIRDCTRFADELAEAVADTGPGDRAWASIRLPNDGRSVHRISKADAWKGARMDGAPVKITDLRKELSGIFDGYRAVVGDRLSRCAEAIALAAGADALAAAAERRRTGRLTFHDLLVIAEELTRDPEVRDALHGRFRMILLDEFQDTDPLQWRLARNIATGAHDRVQDGHLFTVGDPKQSIYRFRRADISTYLAARDDTAAAGEEVAVNLRTNFRSTPAVIDWVNAVFSGYLRERNLPDGRRIQAGYVPLTPRPDLRRIGDADPRRGRALVFGPPRQEPGEAPRDVDFAAEAADIAELIHGAVADRWPVTTREGGRIGSRPVTYADILVLTPTAHAAERIMDALGTRGIEYRSSTSSVVYRAPEVLSLINVMRAIADPTDAVACVAALRSPLFGCSDADLLEHRLSGGGWRIDVPPASPDGDSADRGMVGEGLAWLHGLHSRRTGLRPADALEAVVEERLGYAVWSAARNREDRWRRIRFVVEQARQWYEATGGTLREYCDWVDAQSTDRARINEAIVPELGVDAVRLMTIHAAKGLEAPFVIVAGLGRGLRTDPDPVLVDAGGGLHARFRKDLQTEGYAALQEEERAQLEAERARLWYVAATRAESVLAVSGHVSWNKSGAVSGRCRGADFLAAILDAEADGAPGCTPRTVPEILADQATPEQIAAAEEPAQASPARPDPMSTEEFERRMAAARASAEIPGLASVTGLLDEGRLRFEGESAAAVAATAVGAAAGAALGDVVGAAGTPAPVPEPVAPPAVGYADHGPVFGDAMHAFLEHSDLDADTAEDGAWAAAARAHARAAGLGDADAFVARARSALESAPVRAAAAAPRHWREMHLTGVTAGADGAAQPVFGIADLVWEDDSGLLHIIDYKTDVTIGEEELARYFAQLGTYAGLLEDATGRRVADLCLVVLRDGPAEVRIRAR</sequence>
<dbReference type="PROSITE" id="PS51217">
    <property type="entry name" value="UVRD_HELICASE_CTER"/>
    <property type="match status" value="1"/>
</dbReference>
<dbReference type="GO" id="GO:0005829">
    <property type="term" value="C:cytosol"/>
    <property type="evidence" value="ECO:0007669"/>
    <property type="project" value="TreeGrafter"/>
</dbReference>
<evidence type="ECO:0000256" key="14">
    <source>
        <dbReference type="PROSITE-ProRule" id="PRU00560"/>
    </source>
</evidence>
<feature type="binding site" evidence="14">
    <location>
        <begin position="33"/>
        <end position="40"/>
    </location>
    <ligand>
        <name>ATP</name>
        <dbReference type="ChEBI" id="CHEBI:30616"/>
    </ligand>
</feature>
<dbReference type="InterPro" id="IPR014016">
    <property type="entry name" value="UvrD-like_ATP-bd"/>
</dbReference>
<dbReference type="EMBL" id="CP009248">
    <property type="protein sequence ID" value="APT90875.1"/>
    <property type="molecule type" value="Genomic_DNA"/>
</dbReference>
<dbReference type="STRING" id="1437874.CSPHI_07265"/>
<dbReference type="InterPro" id="IPR011335">
    <property type="entry name" value="Restrct_endonuc-II-like"/>
</dbReference>
<dbReference type="GO" id="GO:0009338">
    <property type="term" value="C:exodeoxyribonuclease V complex"/>
    <property type="evidence" value="ECO:0007669"/>
    <property type="project" value="TreeGrafter"/>
</dbReference>
<dbReference type="PANTHER" id="PTHR11070">
    <property type="entry name" value="UVRD / RECB / PCRA DNA HELICASE FAMILY MEMBER"/>
    <property type="match status" value="1"/>
</dbReference>
<dbReference type="PROSITE" id="PS51198">
    <property type="entry name" value="UVRD_HELICASE_ATP_BIND"/>
    <property type="match status" value="1"/>
</dbReference>
<evidence type="ECO:0000256" key="12">
    <source>
        <dbReference type="ARBA" id="ARBA00034808"/>
    </source>
</evidence>
<evidence type="ECO:0000256" key="13">
    <source>
        <dbReference type="ARBA" id="ARBA00048988"/>
    </source>
</evidence>
<evidence type="ECO:0000256" key="6">
    <source>
        <dbReference type="ARBA" id="ARBA00022839"/>
    </source>
</evidence>
<dbReference type="InterPro" id="IPR027417">
    <property type="entry name" value="P-loop_NTPase"/>
</dbReference>
<evidence type="ECO:0000259" key="15">
    <source>
        <dbReference type="PROSITE" id="PS51198"/>
    </source>
</evidence>
<keyword evidence="2 14" id="KW-0547">Nucleotide-binding</keyword>
<keyword evidence="9" id="KW-0234">DNA repair</keyword>
<keyword evidence="7 14" id="KW-0067">ATP-binding</keyword>
<dbReference type="InterPro" id="IPR014017">
    <property type="entry name" value="DNA_helicase_UvrD-like_C"/>
</dbReference>
<keyword evidence="4 14" id="KW-0378">Hydrolase</keyword>
<proteinExistence type="predicted"/>
<dbReference type="Pfam" id="PF13361">
    <property type="entry name" value="UvrD_C"/>
    <property type="match status" value="1"/>
</dbReference>
<accession>A0A1L7CYC9</accession>
<comment type="catalytic activity">
    <reaction evidence="13">
        <text>ATP + H2O = ADP + phosphate + H(+)</text>
        <dbReference type="Rhea" id="RHEA:13065"/>
        <dbReference type="ChEBI" id="CHEBI:15377"/>
        <dbReference type="ChEBI" id="CHEBI:15378"/>
        <dbReference type="ChEBI" id="CHEBI:30616"/>
        <dbReference type="ChEBI" id="CHEBI:43474"/>
        <dbReference type="ChEBI" id="CHEBI:456216"/>
        <dbReference type="EC" id="5.6.2.4"/>
    </reaction>
</comment>
<evidence type="ECO:0000259" key="16">
    <source>
        <dbReference type="PROSITE" id="PS51217"/>
    </source>
</evidence>
<evidence type="ECO:0000256" key="1">
    <source>
        <dbReference type="ARBA" id="ARBA00022722"/>
    </source>
</evidence>
<keyword evidence="18" id="KW-1185">Reference proteome</keyword>
<keyword evidence="3" id="KW-0227">DNA damage</keyword>
<dbReference type="InterPro" id="IPR038726">
    <property type="entry name" value="PDDEXK_AddAB-type"/>
</dbReference>
<dbReference type="Gene3D" id="3.90.320.10">
    <property type="match status" value="1"/>
</dbReference>
<keyword evidence="5 14" id="KW-0347">Helicase</keyword>
<keyword evidence="6" id="KW-0269">Exonuclease</keyword>
<dbReference type="OrthoDB" id="9810135at2"/>
<reference evidence="17 18" key="1">
    <citation type="submission" date="2014-08" db="EMBL/GenBank/DDBJ databases">
        <title>Complete genome sequence of Corynebacterium sphenisci CECT 5990(T) (=DSM 44792(T)), isolated from healthy wild penguins.</title>
        <authorList>
            <person name="Ruckert C."/>
            <person name="Albersmeier A."/>
            <person name="Winkler A."/>
            <person name="Kalinowski J."/>
        </authorList>
    </citation>
    <scope>NUCLEOTIDE SEQUENCE [LARGE SCALE GENOMIC DNA]</scope>
    <source>
        <strain evidence="17 18">DSM 44792</strain>
    </source>
</reference>
<evidence type="ECO:0000313" key="17">
    <source>
        <dbReference type="EMBL" id="APT90875.1"/>
    </source>
</evidence>
<dbReference type="AlphaFoldDB" id="A0A1L7CYC9"/>
<dbReference type="GO" id="GO:0043138">
    <property type="term" value="F:3'-5' DNA helicase activity"/>
    <property type="evidence" value="ECO:0007669"/>
    <property type="project" value="UniProtKB-EC"/>
</dbReference>
<dbReference type="GO" id="GO:0000725">
    <property type="term" value="P:recombinational repair"/>
    <property type="evidence" value="ECO:0007669"/>
    <property type="project" value="TreeGrafter"/>
</dbReference>
<dbReference type="RefSeq" id="WP_075692127.1">
    <property type="nucleotide sequence ID" value="NZ_CP009248.1"/>
</dbReference>